<protein>
    <recommendedName>
        <fullName evidence="3">Mutator family transposase</fullName>
    </recommendedName>
</protein>
<dbReference type="RefSeq" id="WP_248938684.1">
    <property type="nucleotide sequence ID" value="NZ_JAKIKS010000005.1"/>
</dbReference>
<organism evidence="1 2">
    <name type="scientific">Shewanella surugensis</name>
    <dbReference type="NCBI Taxonomy" id="212020"/>
    <lineage>
        <taxon>Bacteria</taxon>
        <taxon>Pseudomonadati</taxon>
        <taxon>Pseudomonadota</taxon>
        <taxon>Gammaproteobacteria</taxon>
        <taxon>Alteromonadales</taxon>
        <taxon>Shewanellaceae</taxon>
        <taxon>Shewanella</taxon>
    </lineage>
</organism>
<evidence type="ECO:0008006" key="3">
    <source>
        <dbReference type="Google" id="ProtNLM"/>
    </source>
</evidence>
<name>A0ABT0L6T3_9GAMM</name>
<dbReference type="EMBL" id="JAKIKS010000005">
    <property type="protein sequence ID" value="MCL1123397.1"/>
    <property type="molecule type" value="Genomic_DNA"/>
</dbReference>
<proteinExistence type="predicted"/>
<reference evidence="1 2" key="1">
    <citation type="submission" date="2022-01" db="EMBL/GenBank/DDBJ databases">
        <title>Whole genome-based taxonomy of the Shewanellaceae.</title>
        <authorList>
            <person name="Martin-Rodriguez A.J."/>
        </authorList>
    </citation>
    <scope>NUCLEOTIDE SEQUENCE [LARGE SCALE GENOMIC DNA]</scope>
    <source>
        <strain evidence="1 2">DSM 17177</strain>
    </source>
</reference>
<dbReference type="Proteomes" id="UP001203423">
    <property type="component" value="Unassembled WGS sequence"/>
</dbReference>
<evidence type="ECO:0000313" key="2">
    <source>
        <dbReference type="Proteomes" id="UP001203423"/>
    </source>
</evidence>
<gene>
    <name evidence="1" type="ORF">L2764_02600</name>
</gene>
<accession>A0ABT0L6T3</accession>
<keyword evidence="2" id="KW-1185">Reference proteome</keyword>
<comment type="caution">
    <text evidence="1">The sequence shown here is derived from an EMBL/GenBank/DDBJ whole genome shotgun (WGS) entry which is preliminary data.</text>
</comment>
<evidence type="ECO:0000313" key="1">
    <source>
        <dbReference type="EMBL" id="MCL1123397.1"/>
    </source>
</evidence>
<sequence>MECKEKISRARNAGTVPEIFDDLSINLASLDELNYVKIYNGKILASNYLSDNGKKQPVTQLGMKDIVGVELLVDASSKVIQFFSLTSSIKGGGEKIVNAVFESIPNNWTAVVVMDSSGGFWQLMRQRYPTLIIM</sequence>